<keyword evidence="3" id="KW-1185">Reference proteome</keyword>
<feature type="transmembrane region" description="Helical" evidence="1">
    <location>
        <begin position="21"/>
        <end position="40"/>
    </location>
</feature>
<name>A0A9N8X2L7_9BURK</name>
<keyword evidence="1" id="KW-0812">Transmembrane</keyword>
<protein>
    <submittedName>
        <fullName evidence="2">Uncharacterized protein</fullName>
    </submittedName>
</protein>
<feature type="transmembrane region" description="Helical" evidence="1">
    <location>
        <begin position="308"/>
        <end position="326"/>
    </location>
</feature>
<accession>A0A9N8X2L7</accession>
<feature type="transmembrane region" description="Helical" evidence="1">
    <location>
        <begin position="370"/>
        <end position="389"/>
    </location>
</feature>
<keyword evidence="1" id="KW-0472">Membrane</keyword>
<feature type="transmembrane region" description="Helical" evidence="1">
    <location>
        <begin position="213"/>
        <end position="233"/>
    </location>
</feature>
<dbReference type="Proteomes" id="UP000789704">
    <property type="component" value="Unassembled WGS sequence"/>
</dbReference>
<feature type="transmembrane region" description="Helical" evidence="1">
    <location>
        <begin position="332"/>
        <end position="349"/>
    </location>
</feature>
<organism evidence="2 3">
    <name type="scientific">Paraburkholderia saeva</name>
    <dbReference type="NCBI Taxonomy" id="2777537"/>
    <lineage>
        <taxon>Bacteria</taxon>
        <taxon>Pseudomonadati</taxon>
        <taxon>Pseudomonadota</taxon>
        <taxon>Betaproteobacteria</taxon>
        <taxon>Burkholderiales</taxon>
        <taxon>Burkholderiaceae</taxon>
        <taxon>Paraburkholderia</taxon>
    </lineage>
</organism>
<proteinExistence type="predicted"/>
<sequence>MNSVSIARGNGAAFSRTGLSLQQILFLGTVVLAGALFWIAPRPPMGDLPQHAGQVATLRDLLDGTSPWTNLVYINYFTPYLLGYVIAVALSFFVPVLVAMKLSLTLAFYAFMLGCVCLRRRFNADARLDWLFVPGFFGFAFQFGFFTFLMAAPVGLFFLVVASRYATAPTPERGVAVVAMGVLAFFSHGLVFAFACATGGALVPFSLRGVRRVALASVPYALLGGLTVVYLLYVKHHNLVTWTGEPHTGPNLVWDWTQASWGWHRSFNFLLYVFAAQMKDWYFLLAGMFMLATPWLLGARLNRGSPTAFVPMLAMLVVWLLVPSAALDVEYVYHRFALYLLPAYAIMFVPADVRRDTRAPSGPWMSRVPLLTRIVLIAICWSFLGVVAMREQRFAAANAPFETLLDATEPGQRALSLVYDPGSTIVHNPYTLHSYPNWYEAEQQGFVDFSFAYLLPQIVRFRPDHVPPMRPEFSVAPQYFDWKAVHGRIYRYFFVHHLKPLPVAMFDNDECQVVLRAQAGDWSLFERIACR</sequence>
<keyword evidence="1" id="KW-1133">Transmembrane helix</keyword>
<dbReference type="RefSeq" id="WP_228878233.1">
    <property type="nucleotide sequence ID" value="NZ_CAJQYX010000002.1"/>
</dbReference>
<feature type="transmembrane region" description="Helical" evidence="1">
    <location>
        <begin position="175"/>
        <end position="201"/>
    </location>
</feature>
<dbReference type="AlphaFoldDB" id="A0A9N8X2L7"/>
<dbReference type="EMBL" id="CAJQZC010000005">
    <property type="protein sequence ID" value="CAG4902734.1"/>
    <property type="molecule type" value="Genomic_DNA"/>
</dbReference>
<evidence type="ECO:0000313" key="2">
    <source>
        <dbReference type="EMBL" id="CAG4902734.1"/>
    </source>
</evidence>
<feature type="transmembrane region" description="Helical" evidence="1">
    <location>
        <begin position="85"/>
        <end position="118"/>
    </location>
</feature>
<feature type="transmembrane region" description="Helical" evidence="1">
    <location>
        <begin position="281"/>
        <end position="301"/>
    </location>
</feature>
<evidence type="ECO:0000256" key="1">
    <source>
        <dbReference type="SAM" id="Phobius"/>
    </source>
</evidence>
<gene>
    <name evidence="2" type="ORF">LMG31841_03140</name>
</gene>
<feature type="transmembrane region" description="Helical" evidence="1">
    <location>
        <begin position="130"/>
        <end position="163"/>
    </location>
</feature>
<evidence type="ECO:0000313" key="3">
    <source>
        <dbReference type="Proteomes" id="UP000789704"/>
    </source>
</evidence>
<comment type="caution">
    <text evidence="2">The sequence shown here is derived from an EMBL/GenBank/DDBJ whole genome shotgun (WGS) entry which is preliminary data.</text>
</comment>
<reference evidence="2" key="1">
    <citation type="submission" date="2021-04" db="EMBL/GenBank/DDBJ databases">
        <authorList>
            <person name="Vanwijnsberghe S."/>
        </authorList>
    </citation>
    <scope>NUCLEOTIDE SEQUENCE</scope>
    <source>
        <strain evidence="2">LMG 31841</strain>
    </source>
</reference>